<dbReference type="InterPro" id="IPR036986">
    <property type="entry name" value="S4_RNA-bd_sf"/>
</dbReference>
<feature type="domain" description="RNA-binding S4" evidence="13">
    <location>
        <begin position="371"/>
        <end position="434"/>
    </location>
</feature>
<evidence type="ECO:0000256" key="8">
    <source>
        <dbReference type="ARBA" id="ARBA00023146"/>
    </source>
</evidence>
<name>A0A017T461_9BACT</name>
<dbReference type="AlphaFoldDB" id="A0A017T461"/>
<dbReference type="PANTHER" id="PTHR11766:SF1">
    <property type="entry name" value="TYROSINE--TRNA LIGASE"/>
    <property type="match status" value="1"/>
</dbReference>
<keyword evidence="5 10" id="KW-0067">ATP-binding</keyword>
<dbReference type="InterPro" id="IPR002942">
    <property type="entry name" value="S4_RNA-bd"/>
</dbReference>
<evidence type="ECO:0000313" key="15">
    <source>
        <dbReference type="Proteomes" id="UP000019678"/>
    </source>
</evidence>
<dbReference type="FunFam" id="3.40.50.620:FF:000061">
    <property type="entry name" value="Tyrosine--tRNA ligase"/>
    <property type="match status" value="1"/>
</dbReference>
<dbReference type="EMBL" id="ASRX01000042">
    <property type="protein sequence ID" value="EYF03797.1"/>
    <property type="molecule type" value="Genomic_DNA"/>
</dbReference>
<keyword evidence="3 10" id="KW-0436">Ligase</keyword>
<dbReference type="PANTHER" id="PTHR11766">
    <property type="entry name" value="TYROSYL-TRNA SYNTHETASE"/>
    <property type="match status" value="1"/>
</dbReference>
<dbReference type="eggNOG" id="COG0162">
    <property type="taxonomic scope" value="Bacteria"/>
</dbReference>
<comment type="function">
    <text evidence="10">Catalyzes the attachment of tyrosine to tRNA(Tyr) in a two-step reaction: tyrosine is first activated by ATP to form Tyr-AMP and then transferred to the acceptor end of tRNA(Tyr).</text>
</comment>
<dbReference type="CDD" id="cd00165">
    <property type="entry name" value="S4"/>
    <property type="match status" value="1"/>
</dbReference>
<keyword evidence="8 10" id="KW-0030">Aminoacyl-tRNA synthetase</keyword>
<dbReference type="Gene3D" id="3.10.290.10">
    <property type="entry name" value="RNA-binding S4 domain"/>
    <property type="match status" value="1"/>
</dbReference>
<dbReference type="PRINTS" id="PR01040">
    <property type="entry name" value="TRNASYNTHTYR"/>
</dbReference>
<dbReference type="GO" id="GO:0003723">
    <property type="term" value="F:RNA binding"/>
    <property type="evidence" value="ECO:0007669"/>
    <property type="project" value="UniProtKB-KW"/>
</dbReference>
<keyword evidence="6 11" id="KW-0694">RNA-binding</keyword>
<proteinExistence type="inferred from homology"/>
<evidence type="ECO:0000256" key="11">
    <source>
        <dbReference type="PROSITE-ProRule" id="PRU00182"/>
    </source>
</evidence>
<dbReference type="Pfam" id="PF00579">
    <property type="entry name" value="tRNA-synt_1b"/>
    <property type="match status" value="1"/>
</dbReference>
<dbReference type="SUPFAM" id="SSF52374">
    <property type="entry name" value="Nucleotidylyl transferase"/>
    <property type="match status" value="1"/>
</dbReference>
<comment type="caution">
    <text evidence="14">The sequence shown here is derived from an EMBL/GenBank/DDBJ whole genome shotgun (WGS) entry which is preliminary data.</text>
</comment>
<reference evidence="14 15" key="1">
    <citation type="submission" date="2013-05" db="EMBL/GenBank/DDBJ databases">
        <title>Genome assembly of Chondromyces apiculatus DSM 436.</title>
        <authorList>
            <person name="Sharma G."/>
            <person name="Khatri I."/>
            <person name="Kaur C."/>
            <person name="Mayilraj S."/>
            <person name="Subramanian S."/>
        </authorList>
    </citation>
    <scope>NUCLEOTIDE SEQUENCE [LARGE SCALE GENOMIC DNA]</scope>
    <source>
        <strain evidence="14 15">DSM 436</strain>
    </source>
</reference>
<feature type="short sequence motif" description="'KMSKS' region" evidence="10">
    <location>
        <begin position="260"/>
        <end position="264"/>
    </location>
</feature>
<feature type="compositionally biased region" description="Basic and acidic residues" evidence="12">
    <location>
        <begin position="8"/>
        <end position="31"/>
    </location>
</feature>
<dbReference type="Gene3D" id="1.10.240.10">
    <property type="entry name" value="Tyrosyl-Transfer RNA Synthetase"/>
    <property type="match status" value="1"/>
</dbReference>
<dbReference type="InterPro" id="IPR024108">
    <property type="entry name" value="Tyr-tRNA-ligase_bac_2"/>
</dbReference>
<evidence type="ECO:0000256" key="6">
    <source>
        <dbReference type="ARBA" id="ARBA00022884"/>
    </source>
</evidence>
<dbReference type="Gene3D" id="3.40.50.620">
    <property type="entry name" value="HUPs"/>
    <property type="match status" value="1"/>
</dbReference>
<evidence type="ECO:0000313" key="14">
    <source>
        <dbReference type="EMBL" id="EYF03797.1"/>
    </source>
</evidence>
<feature type="binding site" evidence="10">
    <location>
        <position position="263"/>
    </location>
    <ligand>
        <name>ATP</name>
        <dbReference type="ChEBI" id="CHEBI:30616"/>
    </ligand>
</feature>
<evidence type="ECO:0000256" key="12">
    <source>
        <dbReference type="SAM" id="MobiDB-lite"/>
    </source>
</evidence>
<feature type="short sequence motif" description="'HIGH' region" evidence="10">
    <location>
        <begin position="68"/>
        <end position="77"/>
    </location>
</feature>
<dbReference type="PROSITE" id="PS50889">
    <property type="entry name" value="S4"/>
    <property type="match status" value="1"/>
</dbReference>
<evidence type="ECO:0000256" key="9">
    <source>
        <dbReference type="ARBA" id="ARBA00048248"/>
    </source>
</evidence>
<dbReference type="CDD" id="cd00805">
    <property type="entry name" value="TyrRS_core"/>
    <property type="match status" value="1"/>
</dbReference>
<dbReference type="InterPro" id="IPR024088">
    <property type="entry name" value="Tyr-tRNA-ligase_bac-type"/>
</dbReference>
<evidence type="ECO:0000256" key="5">
    <source>
        <dbReference type="ARBA" id="ARBA00022840"/>
    </source>
</evidence>
<dbReference type="GO" id="GO:0005524">
    <property type="term" value="F:ATP binding"/>
    <property type="evidence" value="ECO:0007669"/>
    <property type="project" value="UniProtKB-UniRule"/>
</dbReference>
<comment type="subcellular location">
    <subcellularLocation>
        <location evidence="10">Cytoplasm</location>
    </subcellularLocation>
</comment>
<dbReference type="InterPro" id="IPR014729">
    <property type="entry name" value="Rossmann-like_a/b/a_fold"/>
</dbReference>
<dbReference type="SMART" id="SM00363">
    <property type="entry name" value="S4"/>
    <property type="match status" value="1"/>
</dbReference>
<comment type="catalytic activity">
    <reaction evidence="9 10">
        <text>tRNA(Tyr) + L-tyrosine + ATP = L-tyrosyl-tRNA(Tyr) + AMP + diphosphate + H(+)</text>
        <dbReference type="Rhea" id="RHEA:10220"/>
        <dbReference type="Rhea" id="RHEA-COMP:9706"/>
        <dbReference type="Rhea" id="RHEA-COMP:9707"/>
        <dbReference type="ChEBI" id="CHEBI:15378"/>
        <dbReference type="ChEBI" id="CHEBI:30616"/>
        <dbReference type="ChEBI" id="CHEBI:33019"/>
        <dbReference type="ChEBI" id="CHEBI:58315"/>
        <dbReference type="ChEBI" id="CHEBI:78442"/>
        <dbReference type="ChEBI" id="CHEBI:78536"/>
        <dbReference type="ChEBI" id="CHEBI:456215"/>
        <dbReference type="EC" id="6.1.1.1"/>
    </reaction>
</comment>
<feature type="region of interest" description="Disordered" evidence="12">
    <location>
        <begin position="1"/>
        <end position="31"/>
    </location>
</feature>
<dbReference type="NCBIfam" id="TIGR00234">
    <property type="entry name" value="tyrS"/>
    <property type="match status" value="1"/>
</dbReference>
<dbReference type="InterPro" id="IPR002307">
    <property type="entry name" value="Tyr-tRNA-ligase"/>
</dbReference>
<protein>
    <recommendedName>
        <fullName evidence="10">Tyrosine--tRNA ligase</fullName>
        <ecNumber evidence="10">6.1.1.1</ecNumber>
    </recommendedName>
    <alternativeName>
        <fullName evidence="10">Tyrosyl-tRNA synthetase</fullName>
        <shortName evidence="10">TyrRS</shortName>
    </alternativeName>
</protein>
<comment type="subunit">
    <text evidence="1 10">Homodimer.</text>
</comment>
<evidence type="ECO:0000256" key="10">
    <source>
        <dbReference type="HAMAP-Rule" id="MF_02007"/>
    </source>
</evidence>
<dbReference type="Pfam" id="PF01479">
    <property type="entry name" value="S4"/>
    <property type="match status" value="1"/>
</dbReference>
<keyword evidence="7 10" id="KW-0648">Protein biosynthesis</keyword>
<keyword evidence="4 10" id="KW-0547">Nucleotide-binding</keyword>
<dbReference type="EC" id="6.1.1.1" evidence="10"/>
<dbReference type="HAMAP" id="MF_02007">
    <property type="entry name" value="Tyr_tRNA_synth_type2"/>
    <property type="match status" value="1"/>
</dbReference>
<evidence type="ECO:0000256" key="3">
    <source>
        <dbReference type="ARBA" id="ARBA00022598"/>
    </source>
</evidence>
<dbReference type="InterPro" id="IPR002305">
    <property type="entry name" value="aa-tRNA-synth_Ic"/>
</dbReference>
<evidence type="ECO:0000256" key="1">
    <source>
        <dbReference type="ARBA" id="ARBA00011738"/>
    </source>
</evidence>
<keyword evidence="15" id="KW-1185">Reference proteome</keyword>
<evidence type="ECO:0000256" key="4">
    <source>
        <dbReference type="ARBA" id="ARBA00022741"/>
    </source>
</evidence>
<gene>
    <name evidence="10" type="primary">tyrS</name>
    <name evidence="14" type="ORF">CAP_5227</name>
</gene>
<dbReference type="STRING" id="1192034.CAP_5227"/>
<dbReference type="Proteomes" id="UP000019678">
    <property type="component" value="Unassembled WGS sequence"/>
</dbReference>
<dbReference type="GO" id="GO:0006437">
    <property type="term" value="P:tyrosyl-tRNA aminoacylation"/>
    <property type="evidence" value="ECO:0007669"/>
    <property type="project" value="UniProtKB-UniRule"/>
</dbReference>
<evidence type="ECO:0000256" key="7">
    <source>
        <dbReference type="ARBA" id="ARBA00022917"/>
    </source>
</evidence>
<sequence length="435" mass="48950">MTTPAERQPVERQSVERQPVERQPVERQPVERQMETLCRGVVDLHVRAELEERLREGKPLRVKAGFDPTRPDLHLGHTVLMQKMRQFQDLGHHIIFIVGDFTAMVGDPTGKSESRPRLTREEVLAAAETYKDQAFKVLDRSLTEVRYNSEWLDKLGPAGMIELGAKYTVARMLERDDFSKRFNEQRPIHIHEFLYPLLQAYDSVAIEADIELGGTDQLFNLLVGRDLMPRYGKRAQMVMTTPILEGTDARLLEGKITGVKMSKSAGNYVGISEPPFEMLQKLMLVDDQVIWRYMDLLSSSSNAQIAEARAAVQRGEKSVIAVKEAFAEEIVTRYHDAEAARAALERRRSVAAGGLPENIEEIPITIPQDTVFLPKALSLAGLAPSTSEATRLVKGGAVHVDGQVIKDERHALSKGKRYLIRVGSKNRRFAHLLVD</sequence>
<keyword evidence="2 10" id="KW-0963">Cytoplasm</keyword>
<comment type="similarity">
    <text evidence="10">Belongs to the class-I aminoacyl-tRNA synthetase family. TyrS type 2 subfamily.</text>
</comment>
<accession>A0A017T461</accession>
<dbReference type="SUPFAM" id="SSF55174">
    <property type="entry name" value="Alpha-L RNA-binding motif"/>
    <property type="match status" value="1"/>
</dbReference>
<dbReference type="GO" id="GO:0005829">
    <property type="term" value="C:cytosol"/>
    <property type="evidence" value="ECO:0007669"/>
    <property type="project" value="TreeGrafter"/>
</dbReference>
<dbReference type="GO" id="GO:0004831">
    <property type="term" value="F:tyrosine-tRNA ligase activity"/>
    <property type="evidence" value="ECO:0007669"/>
    <property type="project" value="UniProtKB-UniRule"/>
</dbReference>
<evidence type="ECO:0000259" key="13">
    <source>
        <dbReference type="SMART" id="SM00363"/>
    </source>
</evidence>
<evidence type="ECO:0000256" key="2">
    <source>
        <dbReference type="ARBA" id="ARBA00022490"/>
    </source>
</evidence>
<organism evidence="14 15">
    <name type="scientific">Chondromyces apiculatus DSM 436</name>
    <dbReference type="NCBI Taxonomy" id="1192034"/>
    <lineage>
        <taxon>Bacteria</taxon>
        <taxon>Pseudomonadati</taxon>
        <taxon>Myxococcota</taxon>
        <taxon>Polyangia</taxon>
        <taxon>Polyangiales</taxon>
        <taxon>Polyangiaceae</taxon>
        <taxon>Chondromyces</taxon>
    </lineage>
</organism>